<dbReference type="Proteomes" id="UP001217089">
    <property type="component" value="Unassembled WGS sequence"/>
</dbReference>
<dbReference type="PANTHER" id="PTHR12391">
    <property type="entry name" value="ARP2/3 COMPLEX 21 KD SUBUNIT"/>
    <property type="match status" value="1"/>
</dbReference>
<keyword evidence="8" id="KW-1185">Reference proteome</keyword>
<evidence type="ECO:0000256" key="6">
    <source>
        <dbReference type="SAM" id="Phobius"/>
    </source>
</evidence>
<dbReference type="InterPro" id="IPR007204">
    <property type="entry name" value="ARPC3"/>
</dbReference>
<evidence type="ECO:0000256" key="3">
    <source>
        <dbReference type="ARBA" id="ARBA00022490"/>
    </source>
</evidence>
<keyword evidence="6" id="KW-0812">Transmembrane</keyword>
<keyword evidence="6" id="KW-1133">Transmembrane helix</keyword>
<dbReference type="SUPFAM" id="SSF69060">
    <property type="entry name" value="Arp2/3 complex 21 kDa subunit ARPC3"/>
    <property type="match status" value="1"/>
</dbReference>
<comment type="caution">
    <text evidence="7">The sequence shown here is derived from an EMBL/GenBank/DDBJ whole genome shotgun (WGS) entry which is preliminary data.</text>
</comment>
<evidence type="ECO:0000313" key="8">
    <source>
        <dbReference type="Proteomes" id="UP001217089"/>
    </source>
</evidence>
<comment type="similarity">
    <text evidence="2">Belongs to the ARPC3 family.</text>
</comment>
<comment type="subcellular location">
    <subcellularLocation>
        <location evidence="1">Cytoplasm</location>
        <location evidence="1">Cytoskeleton</location>
    </subcellularLocation>
</comment>
<gene>
    <name evidence="7" type="ORF">KUTeg_010345</name>
</gene>
<dbReference type="Pfam" id="PF04062">
    <property type="entry name" value="P21-Arc"/>
    <property type="match status" value="1"/>
</dbReference>
<dbReference type="InterPro" id="IPR036753">
    <property type="entry name" value="ARPC3_sf"/>
</dbReference>
<organism evidence="7 8">
    <name type="scientific">Tegillarca granosa</name>
    <name type="common">Malaysian cockle</name>
    <name type="synonym">Anadara granosa</name>
    <dbReference type="NCBI Taxonomy" id="220873"/>
    <lineage>
        <taxon>Eukaryota</taxon>
        <taxon>Metazoa</taxon>
        <taxon>Spiralia</taxon>
        <taxon>Lophotrochozoa</taxon>
        <taxon>Mollusca</taxon>
        <taxon>Bivalvia</taxon>
        <taxon>Autobranchia</taxon>
        <taxon>Pteriomorphia</taxon>
        <taxon>Arcoida</taxon>
        <taxon>Arcoidea</taxon>
        <taxon>Arcidae</taxon>
        <taxon>Tegillarca</taxon>
    </lineage>
</organism>
<protein>
    <submittedName>
        <fullName evidence="7">Uncharacterized protein</fullName>
    </submittedName>
</protein>
<evidence type="ECO:0000256" key="4">
    <source>
        <dbReference type="ARBA" id="ARBA00023203"/>
    </source>
</evidence>
<evidence type="ECO:0000313" key="7">
    <source>
        <dbReference type="EMBL" id="KAJ8312972.1"/>
    </source>
</evidence>
<evidence type="ECO:0000256" key="1">
    <source>
        <dbReference type="ARBA" id="ARBA00004245"/>
    </source>
</evidence>
<keyword evidence="3" id="KW-0963">Cytoplasm</keyword>
<accession>A0ABQ9FAV2</accession>
<evidence type="ECO:0000256" key="2">
    <source>
        <dbReference type="ARBA" id="ARBA00010856"/>
    </source>
</evidence>
<keyword evidence="6" id="KW-0472">Membrane</keyword>
<dbReference type="Gene3D" id="1.10.1760.10">
    <property type="entry name" value="Actin-related protein 2/3 complex subunit 3"/>
    <property type="match status" value="1"/>
</dbReference>
<keyword evidence="5" id="KW-0206">Cytoskeleton</keyword>
<proteinExistence type="inferred from homology"/>
<feature type="transmembrane region" description="Helical" evidence="6">
    <location>
        <begin position="17"/>
        <end position="41"/>
    </location>
</feature>
<reference evidence="7 8" key="1">
    <citation type="submission" date="2022-12" db="EMBL/GenBank/DDBJ databases">
        <title>Chromosome-level genome of Tegillarca granosa.</title>
        <authorList>
            <person name="Kim J."/>
        </authorList>
    </citation>
    <scope>NUCLEOTIDE SEQUENCE [LARGE SCALE GENOMIC DNA]</scope>
    <source>
        <strain evidence="7">Teg-2019</strain>
        <tissue evidence="7">Adductor muscle</tissue>
    </source>
</reference>
<name>A0ABQ9FAV2_TEGGR</name>
<sequence length="208" mass="23550">MVVGCDVDNCYCKGGGFWVVNVAVAAVVVLLVAAVVVMVAYHSQFTKPPRCIGNMAMVPLRTSFKGPAPKESGTNLNERFYKEKKPDSEGDRTLIYITLYITECLKKLQRCKNKNDAQKEMYTLALKNFPIPGENGFPLNAMFTTPANRSDEDTMRQYLQQIRQETGLRMCEKVGGYVLLKGSLWIKVYLLQDNKKRVQYQGHVTQEH</sequence>
<evidence type="ECO:0000256" key="5">
    <source>
        <dbReference type="ARBA" id="ARBA00023212"/>
    </source>
</evidence>
<keyword evidence="4" id="KW-0009">Actin-binding</keyword>
<dbReference type="EMBL" id="JARBDR010000440">
    <property type="protein sequence ID" value="KAJ8312972.1"/>
    <property type="molecule type" value="Genomic_DNA"/>
</dbReference>